<dbReference type="InterPro" id="IPR009075">
    <property type="entry name" value="AcylCo_DH/oxidase_C"/>
</dbReference>
<dbReference type="InterPro" id="IPR046373">
    <property type="entry name" value="Acyl-CoA_Oxase/DH_mid-dom_sf"/>
</dbReference>
<protein>
    <submittedName>
        <fullName evidence="10">Acyl-CoA dehydrogenase FadE17</fullName>
        <ecNumber evidence="10">1.3.99.-</ecNumber>
    </submittedName>
</protein>
<dbReference type="AlphaFoldDB" id="A0A7Z7NBX6"/>
<evidence type="ECO:0000256" key="2">
    <source>
        <dbReference type="ARBA" id="ARBA00009347"/>
    </source>
</evidence>
<dbReference type="InterPro" id="IPR052161">
    <property type="entry name" value="Mycobact_Acyl-CoA_DH"/>
</dbReference>
<keyword evidence="5 6" id="KW-0560">Oxidoreductase</keyword>
<dbReference type="GO" id="GO:0003995">
    <property type="term" value="F:acyl-CoA dehydrogenase activity"/>
    <property type="evidence" value="ECO:0007669"/>
    <property type="project" value="InterPro"/>
</dbReference>
<dbReference type="InterPro" id="IPR013786">
    <property type="entry name" value="AcylCoA_DH/ox_N"/>
</dbReference>
<evidence type="ECO:0000259" key="7">
    <source>
        <dbReference type="Pfam" id="PF00441"/>
    </source>
</evidence>
<gene>
    <name evidence="10" type="ORF">MSIMFB_04707</name>
</gene>
<organism evidence="10 11">
    <name type="scientific">Mycobacterium simulans</name>
    <dbReference type="NCBI Taxonomy" id="627089"/>
    <lineage>
        <taxon>Bacteria</taxon>
        <taxon>Bacillati</taxon>
        <taxon>Actinomycetota</taxon>
        <taxon>Actinomycetes</taxon>
        <taxon>Mycobacteriales</taxon>
        <taxon>Mycobacteriaceae</taxon>
        <taxon>Mycobacterium</taxon>
    </lineage>
</organism>
<comment type="cofactor">
    <cofactor evidence="1 6">
        <name>FAD</name>
        <dbReference type="ChEBI" id="CHEBI:57692"/>
    </cofactor>
</comment>
<evidence type="ECO:0000259" key="8">
    <source>
        <dbReference type="Pfam" id="PF02770"/>
    </source>
</evidence>
<evidence type="ECO:0000313" key="11">
    <source>
        <dbReference type="Proteomes" id="UP000554965"/>
    </source>
</evidence>
<proteinExistence type="inferred from homology"/>
<dbReference type="Proteomes" id="UP000554965">
    <property type="component" value="Unassembled WGS sequence"/>
</dbReference>
<name>A0A7Z7NBX6_9MYCO</name>
<dbReference type="PANTHER" id="PTHR43292:SF3">
    <property type="entry name" value="ACYL-COA DEHYDROGENASE FADE29"/>
    <property type="match status" value="1"/>
</dbReference>
<dbReference type="GO" id="GO:0005886">
    <property type="term" value="C:plasma membrane"/>
    <property type="evidence" value="ECO:0007669"/>
    <property type="project" value="TreeGrafter"/>
</dbReference>
<evidence type="ECO:0000256" key="4">
    <source>
        <dbReference type="ARBA" id="ARBA00022827"/>
    </source>
</evidence>
<dbReference type="EMBL" id="OCTY01000002">
    <property type="protein sequence ID" value="SOJ57230.1"/>
    <property type="molecule type" value="Genomic_DNA"/>
</dbReference>
<dbReference type="SUPFAM" id="SSF56645">
    <property type="entry name" value="Acyl-CoA dehydrogenase NM domain-like"/>
    <property type="match status" value="1"/>
</dbReference>
<dbReference type="Gene3D" id="1.10.540.10">
    <property type="entry name" value="Acyl-CoA dehydrogenase/oxidase, N-terminal domain"/>
    <property type="match status" value="1"/>
</dbReference>
<dbReference type="SUPFAM" id="SSF47203">
    <property type="entry name" value="Acyl-CoA dehydrogenase C-terminal domain-like"/>
    <property type="match status" value="1"/>
</dbReference>
<dbReference type="Gene3D" id="1.20.140.10">
    <property type="entry name" value="Butyryl-CoA Dehydrogenase, subunit A, domain 3"/>
    <property type="match status" value="1"/>
</dbReference>
<dbReference type="PANTHER" id="PTHR43292">
    <property type="entry name" value="ACYL-COA DEHYDROGENASE"/>
    <property type="match status" value="1"/>
</dbReference>
<dbReference type="Pfam" id="PF02770">
    <property type="entry name" value="Acyl-CoA_dh_M"/>
    <property type="match status" value="1"/>
</dbReference>
<dbReference type="FunFam" id="2.40.110.10:FF:000011">
    <property type="entry name" value="Acyl-CoA dehydrogenase FadE34"/>
    <property type="match status" value="1"/>
</dbReference>
<keyword evidence="4 6" id="KW-0274">FAD</keyword>
<evidence type="ECO:0000313" key="10">
    <source>
        <dbReference type="EMBL" id="SOJ57230.1"/>
    </source>
</evidence>
<feature type="domain" description="Acyl-CoA dehydrogenase/oxidase C-terminal" evidence="7">
    <location>
        <begin position="275"/>
        <end position="386"/>
    </location>
</feature>
<feature type="domain" description="Acyl-CoA oxidase/dehydrogenase middle" evidence="8">
    <location>
        <begin position="128"/>
        <end position="223"/>
    </location>
</feature>
<dbReference type="RefSeq" id="WP_186244694.1">
    <property type="nucleotide sequence ID" value="NZ_OCTY01000002.1"/>
</dbReference>
<dbReference type="GO" id="GO:0050660">
    <property type="term" value="F:flavin adenine dinucleotide binding"/>
    <property type="evidence" value="ECO:0007669"/>
    <property type="project" value="InterPro"/>
</dbReference>
<dbReference type="InterPro" id="IPR006091">
    <property type="entry name" value="Acyl-CoA_Oxase/DH_mid-dom"/>
</dbReference>
<evidence type="ECO:0000256" key="5">
    <source>
        <dbReference type="ARBA" id="ARBA00023002"/>
    </source>
</evidence>
<evidence type="ECO:0000256" key="1">
    <source>
        <dbReference type="ARBA" id="ARBA00001974"/>
    </source>
</evidence>
<evidence type="ECO:0000256" key="6">
    <source>
        <dbReference type="RuleBase" id="RU362125"/>
    </source>
</evidence>
<dbReference type="InterPro" id="IPR009100">
    <property type="entry name" value="AcylCoA_DH/oxidase_NM_dom_sf"/>
</dbReference>
<dbReference type="InterPro" id="IPR006089">
    <property type="entry name" value="Acyl-CoA_DH_CS"/>
</dbReference>
<sequence>MQLTFDADVEAFRAEFVAFLDRHLPDEDEGFERPRSCSHVPEWARRWQRLLFDNGWLLPGNPPEFGGRNASLLQQYVHLEELSRRRIYPSFNPQGIGIIAASLLTFGTPEQKLRWAIPILRAEITASLGMSEPGAGSDLASLKTRALLQGDHFVVNGQKVWTSGAHDADVVLTFVRTDPKAPKHKGISVLLIPTDTPGVVRRPFASVCGYDDVDFNEVFFTDVHVPAENLVGKLNEGWRVANGSLGHERTMLWTDYANLLQQLTVDFSPSGALERDRYATLVMDAQALRLLGSSALARAARGEEDVPAQSVLKLLGSEALQRGAEDTLNAAGANGLVHPAITSSFAPLNLDSHYGSRFDRYARSFAATIAGGTSEIQRNIIAERILGLPRN</sequence>
<feature type="domain" description="Acyl-CoA dehydrogenase/oxidase N-terminal" evidence="9">
    <location>
        <begin position="8"/>
        <end position="122"/>
    </location>
</feature>
<accession>A0A7Z7NBX6</accession>
<dbReference type="Pfam" id="PF00441">
    <property type="entry name" value="Acyl-CoA_dh_1"/>
    <property type="match status" value="1"/>
</dbReference>
<dbReference type="Gene3D" id="2.40.110.10">
    <property type="entry name" value="Butyryl-CoA Dehydrogenase, subunit A, domain 2"/>
    <property type="match status" value="1"/>
</dbReference>
<comment type="caution">
    <text evidence="10">The sequence shown here is derived from an EMBL/GenBank/DDBJ whole genome shotgun (WGS) entry which is preliminary data.</text>
</comment>
<evidence type="ECO:0000259" key="9">
    <source>
        <dbReference type="Pfam" id="PF02771"/>
    </source>
</evidence>
<dbReference type="EC" id="1.3.99.-" evidence="10"/>
<evidence type="ECO:0000256" key="3">
    <source>
        <dbReference type="ARBA" id="ARBA00022630"/>
    </source>
</evidence>
<dbReference type="PROSITE" id="PS00072">
    <property type="entry name" value="ACYL_COA_DH_1"/>
    <property type="match status" value="1"/>
</dbReference>
<comment type="similarity">
    <text evidence="2 6">Belongs to the acyl-CoA dehydrogenase family.</text>
</comment>
<keyword evidence="3 6" id="KW-0285">Flavoprotein</keyword>
<dbReference type="InterPro" id="IPR037069">
    <property type="entry name" value="AcylCoA_DH/ox_N_sf"/>
</dbReference>
<dbReference type="InterPro" id="IPR036250">
    <property type="entry name" value="AcylCo_DH-like_C"/>
</dbReference>
<keyword evidence="11" id="KW-1185">Reference proteome</keyword>
<reference evidence="10 11" key="1">
    <citation type="submission" date="2017-10" db="EMBL/GenBank/DDBJ databases">
        <authorList>
            <consortium name="Urmite Genomes"/>
        </authorList>
    </citation>
    <scope>NUCLEOTIDE SEQUENCE [LARGE SCALE GENOMIC DNA]</scope>
    <source>
        <strain evidence="10 11">FB-527</strain>
    </source>
</reference>
<dbReference type="Pfam" id="PF02771">
    <property type="entry name" value="Acyl-CoA_dh_N"/>
    <property type="match status" value="1"/>
</dbReference>